<name>A0ACB8X6U0_9TELE</name>
<evidence type="ECO:0000313" key="2">
    <source>
        <dbReference type="Proteomes" id="UP000831701"/>
    </source>
</evidence>
<accession>A0ACB8X6U0</accession>
<protein>
    <submittedName>
        <fullName evidence="1">Uncharacterized protein</fullName>
    </submittedName>
</protein>
<comment type="caution">
    <text evidence="1">The sequence shown here is derived from an EMBL/GenBank/DDBJ whole genome shotgun (WGS) entry which is preliminary data.</text>
</comment>
<organism evidence="1 2">
    <name type="scientific">Scortum barcoo</name>
    <name type="common">barcoo grunter</name>
    <dbReference type="NCBI Taxonomy" id="214431"/>
    <lineage>
        <taxon>Eukaryota</taxon>
        <taxon>Metazoa</taxon>
        <taxon>Chordata</taxon>
        <taxon>Craniata</taxon>
        <taxon>Vertebrata</taxon>
        <taxon>Euteleostomi</taxon>
        <taxon>Actinopterygii</taxon>
        <taxon>Neopterygii</taxon>
        <taxon>Teleostei</taxon>
        <taxon>Neoteleostei</taxon>
        <taxon>Acanthomorphata</taxon>
        <taxon>Eupercaria</taxon>
        <taxon>Centrarchiformes</taxon>
        <taxon>Terapontoidei</taxon>
        <taxon>Terapontidae</taxon>
        <taxon>Scortum</taxon>
    </lineage>
</organism>
<reference evidence="1" key="1">
    <citation type="submission" date="2022-04" db="EMBL/GenBank/DDBJ databases">
        <title>Jade perch genome.</title>
        <authorList>
            <person name="Chao B."/>
        </authorList>
    </citation>
    <scope>NUCLEOTIDE SEQUENCE</scope>
    <source>
        <strain evidence="1">CB-2022</strain>
    </source>
</reference>
<gene>
    <name evidence="1" type="ORF">L3Q82_021748</name>
</gene>
<keyword evidence="2" id="KW-1185">Reference proteome</keyword>
<evidence type="ECO:0000313" key="1">
    <source>
        <dbReference type="EMBL" id="KAI3375247.1"/>
    </source>
</evidence>
<sequence length="1069" mass="116570">MEVFGDNSCPPPCNTLGFLQKNNSLDDKGRLAGQKNLLSCDNSDRDARFRLTETDFSNLFARDLLPAKNGEEPTIQFLLEVVDILTNYVKKTFDRSTKVLDFHHPHQLLEGMEGFNLELSDQPESLEQILVDCRDTLKYGVRTGGPHGGSSGWRCSWGFSFSPIRFFNQLSSGLDIIGRRVAGELTSTANTTAHLHCKHQHNLLFLFLLTKQLLMTWSDTLYSNILIDRFTYEIAPVFVLMEQLTLKKMREMIGWPDGEGDGLFSPGGAISNMYSVMIARYKYFPEVKTKGMSAAPRLVLFTSEHSHYSIKKAGAALGFGTDNVILLSTDERGRVIPADLEAKIIDAKQKGYVPLFVNATAGSTVYGAFDPINEIADICEKYNLWLHVDGAWGGGLLMSRKHRHKLNGIERANSVTWNPHKMMGVPLQCSAILVREKGILAGCNSMCAGYLFQPDKQYDVTYDTGDKAIQCGRHVDIFKFWLMWKAKGTIGFEQHIDKCLELSQYLYNKIKNREGYEMVFDGVPQHTNVCFWYIPPSLRGMPDGDERREKLHRVAPKIKAMMMESGTTMVGYQPQGNKVNFFRMVVSNPAATQSDIDFLIDEIERMGHDLVMGAQWNILNKEESGRMGGAQSVEIPGGGSEGYHVLRVQENSPGHRAGLEPFFDFIVSINNTRLNKDNDTLKDLLKASVEKPVKMLVYSSKTLELRESTVTPSNLWGGQGLLGVSIRFCSFEGANENVWHVLEVEPNSPAALAGLRPHTDYIIGADTVMNESEDLFSLIESHEGKGLKLYVYNTDTDNCREVIITPNSAWGGEGSLGCGIGYGYLHRIPTRPFEEGKKISFPGNSPSEPVSPLKDGFTEVQLSAVTPPPSAPVVPSGLEDALSGLSISTAPPTMPSELQTGLPTVPLLPSSTSPSLSPLTPLNPAATSFNPSTTLPGLMPLPAGLPPLPHLPNLNLPLPDLSAVSLAGTSNLPPPVGNTVPPLAPLPPLNLPGLAPLPPLPTMLPSQLPPLLSQGVAPLLPISTTTPPASVTVTAAPAGKTAADLTVPTVAASTNATETPAPTETTLTS</sequence>
<proteinExistence type="predicted"/>
<dbReference type="Proteomes" id="UP000831701">
    <property type="component" value="Chromosome 3"/>
</dbReference>
<dbReference type="EMBL" id="CM041533">
    <property type="protein sequence ID" value="KAI3375247.1"/>
    <property type="molecule type" value="Genomic_DNA"/>
</dbReference>